<accession>A0A4Y9M6V7</accession>
<dbReference type="Proteomes" id="UP000297966">
    <property type="component" value="Unassembled WGS sequence"/>
</dbReference>
<dbReference type="CDD" id="cd01392">
    <property type="entry name" value="HTH_LacI"/>
    <property type="match status" value="1"/>
</dbReference>
<keyword evidence="8" id="KW-1185">Reference proteome</keyword>
<name>A0A4Y9M6V7_9BRAD</name>
<dbReference type="InterPro" id="IPR000843">
    <property type="entry name" value="HTH_LacI"/>
</dbReference>
<dbReference type="Gene3D" id="3.40.50.2300">
    <property type="match status" value="2"/>
</dbReference>
<dbReference type="AlphaFoldDB" id="A0A4Y9M6V7"/>
<dbReference type="GO" id="GO:0000976">
    <property type="term" value="F:transcription cis-regulatory region binding"/>
    <property type="evidence" value="ECO:0007669"/>
    <property type="project" value="TreeGrafter"/>
</dbReference>
<keyword evidence="2" id="KW-0805">Transcription regulation</keyword>
<dbReference type="Pfam" id="PF00356">
    <property type="entry name" value="LacI"/>
    <property type="match status" value="1"/>
</dbReference>
<dbReference type="OrthoDB" id="7170131at2"/>
<evidence type="ECO:0000313" key="7">
    <source>
        <dbReference type="EMBL" id="TFV50946.1"/>
    </source>
</evidence>
<sequence length="365" mass="39708">MTVTLKDVAQAARVSVSTASRALTGTGLTSERTQQRLTRIARELGYRPNPIARGLKTGQSRLVALLVHNLTNASFQVMAEVVQARLKALSYQMLLCIGGDDPQQESDTLTTLVDHRIDGLIVVPTGKNGPQLKALAKDVPIVCLVRRDDATDLETVLADDPQGAYLGTRHLIELGHKRIGLIVGRQDTTSGRERLSGYVRALREAGITRDDTLIHAGHFVPETGATGCRKLLDLSRPPSAIFVANHEATLGVLRVTAERNIAIPDDLSLLCYEDMPWFEWHRPAISIVDNGARDLANLAVDRLLHRMEAKGNGNDGVREYRVGARLIKRDSCRQLDAPVSTRSTKPKSPSKSSAAKSSASKPAKV</sequence>
<dbReference type="SUPFAM" id="SSF53822">
    <property type="entry name" value="Periplasmic binding protein-like I"/>
    <property type="match status" value="1"/>
</dbReference>
<dbReference type="CDD" id="cd06267">
    <property type="entry name" value="PBP1_LacI_sugar_binding-like"/>
    <property type="match status" value="1"/>
</dbReference>
<dbReference type="SMART" id="SM00354">
    <property type="entry name" value="HTH_LACI"/>
    <property type="match status" value="1"/>
</dbReference>
<dbReference type="PANTHER" id="PTHR30146">
    <property type="entry name" value="LACI-RELATED TRANSCRIPTIONAL REPRESSOR"/>
    <property type="match status" value="1"/>
</dbReference>
<keyword evidence="1" id="KW-0678">Repressor</keyword>
<dbReference type="GO" id="GO:0003700">
    <property type="term" value="F:DNA-binding transcription factor activity"/>
    <property type="evidence" value="ECO:0007669"/>
    <property type="project" value="TreeGrafter"/>
</dbReference>
<dbReference type="Gene3D" id="1.10.260.40">
    <property type="entry name" value="lambda repressor-like DNA-binding domains"/>
    <property type="match status" value="1"/>
</dbReference>
<evidence type="ECO:0000256" key="3">
    <source>
        <dbReference type="ARBA" id="ARBA00023125"/>
    </source>
</evidence>
<evidence type="ECO:0000256" key="4">
    <source>
        <dbReference type="ARBA" id="ARBA00023163"/>
    </source>
</evidence>
<evidence type="ECO:0000256" key="5">
    <source>
        <dbReference type="SAM" id="MobiDB-lite"/>
    </source>
</evidence>
<evidence type="ECO:0000259" key="6">
    <source>
        <dbReference type="PROSITE" id="PS50932"/>
    </source>
</evidence>
<comment type="caution">
    <text evidence="7">The sequence shown here is derived from an EMBL/GenBank/DDBJ whole genome shotgun (WGS) entry which is preliminary data.</text>
</comment>
<proteinExistence type="predicted"/>
<dbReference type="SUPFAM" id="SSF47413">
    <property type="entry name" value="lambda repressor-like DNA-binding domains"/>
    <property type="match status" value="1"/>
</dbReference>
<keyword evidence="3" id="KW-0238">DNA-binding</keyword>
<dbReference type="PROSITE" id="PS00356">
    <property type="entry name" value="HTH_LACI_1"/>
    <property type="match status" value="1"/>
</dbReference>
<dbReference type="EMBL" id="SPQT01000001">
    <property type="protein sequence ID" value="TFV50946.1"/>
    <property type="molecule type" value="Genomic_DNA"/>
</dbReference>
<organism evidence="7 8">
    <name type="scientific">Bradyrhizobium niftali</name>
    <dbReference type="NCBI Taxonomy" id="2560055"/>
    <lineage>
        <taxon>Bacteria</taxon>
        <taxon>Pseudomonadati</taxon>
        <taxon>Pseudomonadota</taxon>
        <taxon>Alphaproteobacteria</taxon>
        <taxon>Hyphomicrobiales</taxon>
        <taxon>Nitrobacteraceae</taxon>
        <taxon>Bradyrhizobium</taxon>
    </lineage>
</organism>
<evidence type="ECO:0000256" key="1">
    <source>
        <dbReference type="ARBA" id="ARBA00022491"/>
    </source>
</evidence>
<feature type="compositionally biased region" description="Low complexity" evidence="5">
    <location>
        <begin position="346"/>
        <end position="365"/>
    </location>
</feature>
<dbReference type="InterPro" id="IPR046335">
    <property type="entry name" value="LacI/GalR-like_sensor"/>
</dbReference>
<keyword evidence="4" id="KW-0804">Transcription</keyword>
<dbReference type="PANTHER" id="PTHR30146:SF148">
    <property type="entry name" value="HTH-TYPE TRANSCRIPTIONAL REPRESSOR PURR-RELATED"/>
    <property type="match status" value="1"/>
</dbReference>
<protein>
    <submittedName>
        <fullName evidence="7">LacI family transcriptional regulator</fullName>
    </submittedName>
</protein>
<dbReference type="InterPro" id="IPR028082">
    <property type="entry name" value="Peripla_BP_I"/>
</dbReference>
<feature type="region of interest" description="Disordered" evidence="5">
    <location>
        <begin position="333"/>
        <end position="365"/>
    </location>
</feature>
<feature type="domain" description="HTH lacI-type" evidence="6">
    <location>
        <begin position="3"/>
        <end position="57"/>
    </location>
</feature>
<reference evidence="7 8" key="1">
    <citation type="submission" date="2019-03" db="EMBL/GenBank/DDBJ databases">
        <title>Bradyrhizobium diversity isolated from nodules of Chamaecrista fasciculata.</title>
        <authorList>
            <person name="Klepa M.S."/>
            <person name="Urquiaga M.O."/>
            <person name="Hungria M."/>
            <person name="Delamuta J.R."/>
        </authorList>
    </citation>
    <scope>NUCLEOTIDE SEQUENCE [LARGE SCALE GENOMIC DNA]</scope>
    <source>
        <strain evidence="7 8">CNPSo 3448</strain>
    </source>
</reference>
<dbReference type="RefSeq" id="WP_135172719.1">
    <property type="nucleotide sequence ID" value="NZ_SPQT01000001.1"/>
</dbReference>
<gene>
    <name evidence="7" type="ORF">E4K65_02250</name>
</gene>
<evidence type="ECO:0000313" key="8">
    <source>
        <dbReference type="Proteomes" id="UP000297966"/>
    </source>
</evidence>
<dbReference type="InterPro" id="IPR010982">
    <property type="entry name" value="Lambda_DNA-bd_dom_sf"/>
</dbReference>
<evidence type="ECO:0000256" key="2">
    <source>
        <dbReference type="ARBA" id="ARBA00023015"/>
    </source>
</evidence>
<dbReference type="PROSITE" id="PS50932">
    <property type="entry name" value="HTH_LACI_2"/>
    <property type="match status" value="1"/>
</dbReference>
<dbReference type="Pfam" id="PF13377">
    <property type="entry name" value="Peripla_BP_3"/>
    <property type="match status" value="1"/>
</dbReference>